<keyword evidence="3" id="KW-1185">Reference proteome</keyword>
<dbReference type="InterPro" id="IPR055119">
    <property type="entry name" value="Mig18_Fn1"/>
</dbReference>
<reference evidence="3" key="1">
    <citation type="journal article" date="2008" name="Nat. Genet.">
        <title>The Pristionchus pacificus genome provides a unique perspective on nematode lifestyle and parasitism.</title>
        <authorList>
            <person name="Dieterich C."/>
            <person name="Clifton S.W."/>
            <person name="Schuster L.N."/>
            <person name="Chinwalla A."/>
            <person name="Delehaunty K."/>
            <person name="Dinkelacker I."/>
            <person name="Fulton L."/>
            <person name="Fulton R."/>
            <person name="Godfrey J."/>
            <person name="Minx P."/>
            <person name="Mitreva M."/>
            <person name="Roeseler W."/>
            <person name="Tian H."/>
            <person name="Witte H."/>
            <person name="Yang S.P."/>
            <person name="Wilson R.K."/>
            <person name="Sommer R.J."/>
        </authorList>
    </citation>
    <scope>NUCLEOTIDE SEQUENCE [LARGE SCALE GENOMIC DNA]</scope>
    <source>
        <strain evidence="3">PS312</strain>
    </source>
</reference>
<sequence length="97" mass="10544">MFASQLILLFTLCTVAYNAAVPASCYANGQTYPAGQTFVVSGRFLYECKVEGVELKGCQADDGVGLLPFPSNITQGGFRYECFKIGVNLNYRRTVVA</sequence>
<dbReference type="Proteomes" id="UP000005239">
    <property type="component" value="Unassembled WGS sequence"/>
</dbReference>
<reference evidence="2" key="2">
    <citation type="submission" date="2022-06" db="UniProtKB">
        <authorList>
            <consortium name="EnsemblMetazoa"/>
        </authorList>
    </citation>
    <scope>IDENTIFICATION</scope>
    <source>
        <strain evidence="2">PS312</strain>
    </source>
</reference>
<evidence type="ECO:0000259" key="1">
    <source>
        <dbReference type="Pfam" id="PF23003"/>
    </source>
</evidence>
<feature type="domain" description="Abnormal cell migration protein 18-like fibronectin type I" evidence="1">
    <location>
        <begin position="24"/>
        <end position="84"/>
    </location>
</feature>
<accession>A0A454XRQ7</accession>
<proteinExistence type="predicted"/>
<name>A0A454XRQ7_PRIPA</name>
<evidence type="ECO:0000313" key="3">
    <source>
        <dbReference type="Proteomes" id="UP000005239"/>
    </source>
</evidence>
<evidence type="ECO:0000313" key="2">
    <source>
        <dbReference type="EnsemblMetazoa" id="PPA26001.1"/>
    </source>
</evidence>
<organism evidence="2 3">
    <name type="scientific">Pristionchus pacificus</name>
    <name type="common">Parasitic nematode worm</name>
    <dbReference type="NCBI Taxonomy" id="54126"/>
    <lineage>
        <taxon>Eukaryota</taxon>
        <taxon>Metazoa</taxon>
        <taxon>Ecdysozoa</taxon>
        <taxon>Nematoda</taxon>
        <taxon>Chromadorea</taxon>
        <taxon>Rhabditida</taxon>
        <taxon>Rhabditina</taxon>
        <taxon>Diplogasteromorpha</taxon>
        <taxon>Diplogasteroidea</taxon>
        <taxon>Neodiplogasteridae</taxon>
        <taxon>Pristionchus</taxon>
    </lineage>
</organism>
<accession>A0A8R1YJ09</accession>
<protein>
    <recommendedName>
        <fullName evidence="1">Abnormal cell migration protein 18-like fibronectin type I domain-containing protein</fullName>
    </recommendedName>
</protein>
<gene>
    <name evidence="2" type="primary">WBGene00115555</name>
</gene>
<dbReference type="AlphaFoldDB" id="A0A454XRQ7"/>
<dbReference type="EnsemblMetazoa" id="PPA26001.1">
    <property type="protein sequence ID" value="PPA26001.1"/>
    <property type="gene ID" value="WBGene00115555"/>
</dbReference>
<dbReference type="Pfam" id="PF23003">
    <property type="entry name" value="Fn1_2"/>
    <property type="match status" value="1"/>
</dbReference>